<reference evidence="2 3" key="1">
    <citation type="journal article" date="2015" name="Genome Biol. Evol.">
        <title>The genome of winter moth (Operophtera brumata) provides a genomic perspective on sexual dimorphism and phenology.</title>
        <authorList>
            <person name="Derks M.F."/>
            <person name="Smit S."/>
            <person name="Salis L."/>
            <person name="Schijlen E."/>
            <person name="Bossers A."/>
            <person name="Mateman C."/>
            <person name="Pijl A.S."/>
            <person name="de Ridder D."/>
            <person name="Groenen M.A."/>
            <person name="Visser M.E."/>
            <person name="Megens H.J."/>
        </authorList>
    </citation>
    <scope>NUCLEOTIDE SEQUENCE [LARGE SCALE GENOMIC DNA]</scope>
    <source>
        <strain evidence="2">WM2013NL</strain>
        <tissue evidence="2">Head and thorax</tissue>
    </source>
</reference>
<feature type="non-terminal residue" evidence="2">
    <location>
        <position position="1"/>
    </location>
</feature>
<accession>A0A0L7KX29</accession>
<keyword evidence="3" id="KW-1185">Reference proteome</keyword>
<comment type="caution">
    <text evidence="2">The sequence shown here is derived from an EMBL/GenBank/DDBJ whole genome shotgun (WGS) entry which is preliminary data.</text>
</comment>
<evidence type="ECO:0000313" key="3">
    <source>
        <dbReference type="Proteomes" id="UP000037510"/>
    </source>
</evidence>
<organism evidence="2 3">
    <name type="scientific">Operophtera brumata</name>
    <name type="common">Winter moth</name>
    <name type="synonym">Phalaena brumata</name>
    <dbReference type="NCBI Taxonomy" id="104452"/>
    <lineage>
        <taxon>Eukaryota</taxon>
        <taxon>Metazoa</taxon>
        <taxon>Ecdysozoa</taxon>
        <taxon>Arthropoda</taxon>
        <taxon>Hexapoda</taxon>
        <taxon>Insecta</taxon>
        <taxon>Pterygota</taxon>
        <taxon>Neoptera</taxon>
        <taxon>Endopterygota</taxon>
        <taxon>Lepidoptera</taxon>
        <taxon>Glossata</taxon>
        <taxon>Ditrysia</taxon>
        <taxon>Geometroidea</taxon>
        <taxon>Geometridae</taxon>
        <taxon>Larentiinae</taxon>
        <taxon>Operophtera</taxon>
    </lineage>
</organism>
<feature type="region of interest" description="Disordered" evidence="1">
    <location>
        <begin position="80"/>
        <end position="122"/>
    </location>
</feature>
<sequence>GFLKLSSSLVFPPCFPYFGCLWEIKRMIVKHGIITHDHKPRRTFYWHTAKAISKSGADMKPAPAKPICFFAPVNKHLNWRAPPQNYRPKGNPRMKQPAFKDRLASSSKPSCLPAHHRSRNCR</sequence>
<name>A0A0L7KX29_OPEBR</name>
<dbReference type="AlphaFoldDB" id="A0A0L7KX29"/>
<dbReference type="EMBL" id="JTDY01004737">
    <property type="protein sequence ID" value="KOB67818.1"/>
    <property type="molecule type" value="Genomic_DNA"/>
</dbReference>
<evidence type="ECO:0000256" key="1">
    <source>
        <dbReference type="SAM" id="MobiDB-lite"/>
    </source>
</evidence>
<protein>
    <submittedName>
        <fullName evidence="2">Uncharacterized protein</fullName>
    </submittedName>
</protein>
<dbReference type="Proteomes" id="UP000037510">
    <property type="component" value="Unassembled WGS sequence"/>
</dbReference>
<proteinExistence type="predicted"/>
<gene>
    <name evidence="2" type="ORF">OBRU01_19250</name>
</gene>
<evidence type="ECO:0000313" key="2">
    <source>
        <dbReference type="EMBL" id="KOB67818.1"/>
    </source>
</evidence>